<accession>A0A8S2WRA1</accession>
<evidence type="ECO:0000313" key="2">
    <source>
        <dbReference type="Proteomes" id="UP000676336"/>
    </source>
</evidence>
<proteinExistence type="predicted"/>
<comment type="caution">
    <text evidence="1">The sequence shown here is derived from an EMBL/GenBank/DDBJ whole genome shotgun (WGS) entry which is preliminary data.</text>
</comment>
<feature type="non-terminal residue" evidence="1">
    <location>
        <position position="85"/>
    </location>
</feature>
<dbReference type="EMBL" id="CAJOBI010070838">
    <property type="protein sequence ID" value="CAF4457321.1"/>
    <property type="molecule type" value="Genomic_DNA"/>
</dbReference>
<sequence length="85" mass="10019">SPPPRIVIRAAHLFSTTWYPIVKTEEALIEFFDQAPEYGAKLFLRKLLPNRNWCYFEQCETMDWTPQDSVANSGFLDSYFWPIVD</sequence>
<name>A0A8S2WRA1_9BILA</name>
<feature type="non-terminal residue" evidence="1">
    <location>
        <position position="1"/>
    </location>
</feature>
<dbReference type="Proteomes" id="UP000676336">
    <property type="component" value="Unassembled WGS sequence"/>
</dbReference>
<organism evidence="1 2">
    <name type="scientific">Rotaria magnacalcarata</name>
    <dbReference type="NCBI Taxonomy" id="392030"/>
    <lineage>
        <taxon>Eukaryota</taxon>
        <taxon>Metazoa</taxon>
        <taxon>Spiralia</taxon>
        <taxon>Gnathifera</taxon>
        <taxon>Rotifera</taxon>
        <taxon>Eurotatoria</taxon>
        <taxon>Bdelloidea</taxon>
        <taxon>Philodinida</taxon>
        <taxon>Philodinidae</taxon>
        <taxon>Rotaria</taxon>
    </lineage>
</organism>
<gene>
    <name evidence="1" type="ORF">SMN809_LOCUS33000</name>
</gene>
<evidence type="ECO:0000313" key="1">
    <source>
        <dbReference type="EMBL" id="CAF4457321.1"/>
    </source>
</evidence>
<reference evidence="1" key="1">
    <citation type="submission" date="2021-02" db="EMBL/GenBank/DDBJ databases">
        <authorList>
            <person name="Nowell W R."/>
        </authorList>
    </citation>
    <scope>NUCLEOTIDE SEQUENCE</scope>
</reference>
<dbReference type="AlphaFoldDB" id="A0A8S2WRA1"/>
<protein>
    <submittedName>
        <fullName evidence="1">Uncharacterized protein</fullName>
    </submittedName>
</protein>